<reference evidence="2" key="1">
    <citation type="journal article" date="2022" name="Mol. Ecol. Resour.">
        <title>The genomes of chicory, endive, great burdock and yacon provide insights into Asteraceae palaeo-polyploidization history and plant inulin production.</title>
        <authorList>
            <person name="Fan W."/>
            <person name="Wang S."/>
            <person name="Wang H."/>
            <person name="Wang A."/>
            <person name="Jiang F."/>
            <person name="Liu H."/>
            <person name="Zhao H."/>
            <person name="Xu D."/>
            <person name="Zhang Y."/>
        </authorList>
    </citation>
    <scope>NUCLEOTIDE SEQUENCE [LARGE SCALE GENOMIC DNA]</scope>
    <source>
        <strain evidence="2">cv. Yunnan</strain>
    </source>
</reference>
<reference evidence="1 2" key="2">
    <citation type="journal article" date="2022" name="Mol. Ecol. Resour.">
        <title>The genomes of chicory, endive, great burdock and yacon provide insights into Asteraceae paleo-polyploidization history and plant inulin production.</title>
        <authorList>
            <person name="Fan W."/>
            <person name="Wang S."/>
            <person name="Wang H."/>
            <person name="Wang A."/>
            <person name="Jiang F."/>
            <person name="Liu H."/>
            <person name="Zhao H."/>
            <person name="Xu D."/>
            <person name="Zhang Y."/>
        </authorList>
    </citation>
    <scope>NUCLEOTIDE SEQUENCE [LARGE SCALE GENOMIC DNA]</scope>
    <source>
        <strain evidence="2">cv. Yunnan</strain>
        <tissue evidence="1">Leaves</tissue>
    </source>
</reference>
<accession>A0ACB9FRV2</accession>
<comment type="caution">
    <text evidence="1">The sequence shown here is derived from an EMBL/GenBank/DDBJ whole genome shotgun (WGS) entry which is preliminary data.</text>
</comment>
<proteinExistence type="predicted"/>
<name>A0ACB9FRV2_9ASTR</name>
<dbReference type="Proteomes" id="UP001056120">
    <property type="component" value="Linkage Group LG16"/>
</dbReference>
<dbReference type="EMBL" id="CM042033">
    <property type="protein sequence ID" value="KAI3773969.1"/>
    <property type="molecule type" value="Genomic_DNA"/>
</dbReference>
<evidence type="ECO:0000313" key="2">
    <source>
        <dbReference type="Proteomes" id="UP001056120"/>
    </source>
</evidence>
<protein>
    <submittedName>
        <fullName evidence="1">Uncharacterized protein</fullName>
    </submittedName>
</protein>
<gene>
    <name evidence="1" type="ORF">L1987_48509</name>
</gene>
<keyword evidence="2" id="KW-1185">Reference proteome</keyword>
<evidence type="ECO:0000313" key="1">
    <source>
        <dbReference type="EMBL" id="KAI3773969.1"/>
    </source>
</evidence>
<sequence>MTTPIPTSGNWRTLYPYARNSRGRTTTQKLGKRLSHYGASASEEVDENLGWLTSHGTDIKTHLDFHTTDMSGQMNEMEQDIMQNHDKTTTATKEARASRIQSWVAIVVALVVSLASLFLQLYR</sequence>
<organism evidence="1 2">
    <name type="scientific">Smallanthus sonchifolius</name>
    <dbReference type="NCBI Taxonomy" id="185202"/>
    <lineage>
        <taxon>Eukaryota</taxon>
        <taxon>Viridiplantae</taxon>
        <taxon>Streptophyta</taxon>
        <taxon>Embryophyta</taxon>
        <taxon>Tracheophyta</taxon>
        <taxon>Spermatophyta</taxon>
        <taxon>Magnoliopsida</taxon>
        <taxon>eudicotyledons</taxon>
        <taxon>Gunneridae</taxon>
        <taxon>Pentapetalae</taxon>
        <taxon>asterids</taxon>
        <taxon>campanulids</taxon>
        <taxon>Asterales</taxon>
        <taxon>Asteraceae</taxon>
        <taxon>Asteroideae</taxon>
        <taxon>Heliantheae alliance</taxon>
        <taxon>Millerieae</taxon>
        <taxon>Smallanthus</taxon>
    </lineage>
</organism>